<evidence type="ECO:0000313" key="14">
    <source>
        <dbReference type="EMBL" id="KAG5681309.1"/>
    </source>
</evidence>
<sequence>MSSQNNIDPKLFEQFNKMSEEAYDIYLGPRIIETFQIPKSIDFLRNHVSKNLPLIIRGALNETVAVKKWNSNYMRKKIPEKEVNVAITPNGYADGIAKNCKDGKNYFVMPEEATMTMSDFIDALDDKRGPVHYIQRQNSNLTQDFPELVHDLDYSLLNFAKEAFDKEPDAVNFWMGDSRAVTSMHKDPYENIYCVISGFKDFILIPPVDVHLIPRETYQSAIYESDDDGNMHIKPLFDDCGKPITIDWISINPLDPDLKKYPNYSKANVYRVRINAGDILYLPSLWYHHVEQSHKCIAVNYWYDMDYDSRYCLFKMMERLCGYKVDE</sequence>
<evidence type="ECO:0000256" key="2">
    <source>
        <dbReference type="ARBA" id="ARBA00004123"/>
    </source>
</evidence>
<keyword evidence="10" id="KW-0539">Nucleus</keyword>
<dbReference type="Pfam" id="PF13621">
    <property type="entry name" value="Cupin_8"/>
    <property type="match status" value="1"/>
</dbReference>
<dbReference type="PANTHER" id="PTHR12461:SF99">
    <property type="entry name" value="BIFUNCTIONAL PEPTIDASE AND (3S)-LYSYL HYDROXYLASE JMJD7"/>
    <property type="match status" value="1"/>
</dbReference>
<keyword evidence="7" id="KW-0560">Oxidoreductase</keyword>
<protein>
    <recommendedName>
        <fullName evidence="12">Bifunctional peptidase and (3S)-lysyl hydroxylase JMJD7</fullName>
        <ecNumber evidence="11">1.14.11.63</ecNumber>
    </recommendedName>
</protein>
<keyword evidence="9" id="KW-1015">Disulfide bond</keyword>
<evidence type="ECO:0000256" key="1">
    <source>
        <dbReference type="ARBA" id="ARBA00001954"/>
    </source>
</evidence>
<evidence type="ECO:0000259" key="13">
    <source>
        <dbReference type="PROSITE" id="PS51184"/>
    </source>
</evidence>
<keyword evidence="5" id="KW-0479">Metal-binding</keyword>
<evidence type="ECO:0000256" key="12">
    <source>
        <dbReference type="ARBA" id="ARBA00071397"/>
    </source>
</evidence>
<keyword evidence="8" id="KW-0408">Iron</keyword>
<dbReference type="PANTHER" id="PTHR12461">
    <property type="entry name" value="HYPOXIA-INDUCIBLE FACTOR 1 ALPHA INHIBITOR-RELATED"/>
    <property type="match status" value="1"/>
</dbReference>
<dbReference type="Gene3D" id="2.60.120.10">
    <property type="entry name" value="Jelly Rolls"/>
    <property type="match status" value="1"/>
</dbReference>
<feature type="domain" description="JmjC" evidence="13">
    <location>
        <begin position="134"/>
        <end position="318"/>
    </location>
</feature>
<proteinExistence type="predicted"/>
<dbReference type="OrthoDB" id="415358at2759"/>
<evidence type="ECO:0000256" key="6">
    <source>
        <dbReference type="ARBA" id="ARBA00022801"/>
    </source>
</evidence>
<dbReference type="InterPro" id="IPR003347">
    <property type="entry name" value="JmjC_dom"/>
</dbReference>
<dbReference type="GO" id="GO:0005634">
    <property type="term" value="C:nucleus"/>
    <property type="evidence" value="ECO:0007669"/>
    <property type="project" value="UniProtKB-SubCell"/>
</dbReference>
<organism evidence="14 15">
    <name type="scientific">Polypedilum vanderplanki</name>
    <name type="common">Sleeping chironomid midge</name>
    <dbReference type="NCBI Taxonomy" id="319348"/>
    <lineage>
        <taxon>Eukaryota</taxon>
        <taxon>Metazoa</taxon>
        <taxon>Ecdysozoa</taxon>
        <taxon>Arthropoda</taxon>
        <taxon>Hexapoda</taxon>
        <taxon>Insecta</taxon>
        <taxon>Pterygota</taxon>
        <taxon>Neoptera</taxon>
        <taxon>Endopterygota</taxon>
        <taxon>Diptera</taxon>
        <taxon>Nematocera</taxon>
        <taxon>Chironomoidea</taxon>
        <taxon>Chironomidae</taxon>
        <taxon>Chironominae</taxon>
        <taxon>Polypedilum</taxon>
        <taxon>Polypedilum</taxon>
    </lineage>
</organism>
<evidence type="ECO:0000256" key="10">
    <source>
        <dbReference type="ARBA" id="ARBA00023242"/>
    </source>
</evidence>
<keyword evidence="4" id="KW-0963">Cytoplasm</keyword>
<reference evidence="14" key="1">
    <citation type="submission" date="2021-03" db="EMBL/GenBank/DDBJ databases">
        <title>Chromosome level genome of the anhydrobiotic midge Polypedilum vanderplanki.</title>
        <authorList>
            <person name="Yoshida Y."/>
            <person name="Kikawada T."/>
            <person name="Gusev O."/>
        </authorList>
    </citation>
    <scope>NUCLEOTIDE SEQUENCE</scope>
    <source>
        <strain evidence="14">NIAS01</strain>
        <tissue evidence="14">Whole body or cell culture</tissue>
    </source>
</reference>
<dbReference type="GO" id="GO:0046872">
    <property type="term" value="F:metal ion binding"/>
    <property type="evidence" value="ECO:0007669"/>
    <property type="project" value="UniProtKB-KW"/>
</dbReference>
<evidence type="ECO:0000256" key="5">
    <source>
        <dbReference type="ARBA" id="ARBA00022723"/>
    </source>
</evidence>
<evidence type="ECO:0000256" key="4">
    <source>
        <dbReference type="ARBA" id="ARBA00022490"/>
    </source>
</evidence>
<dbReference type="SMART" id="SM00558">
    <property type="entry name" value="JmjC"/>
    <property type="match status" value="1"/>
</dbReference>
<dbReference type="Proteomes" id="UP001107558">
    <property type="component" value="Chromosome 1"/>
</dbReference>
<dbReference type="EC" id="1.14.11.63" evidence="11"/>
<keyword evidence="15" id="KW-1185">Reference proteome</keyword>
<dbReference type="EMBL" id="JADBJN010000001">
    <property type="protein sequence ID" value="KAG5681309.1"/>
    <property type="molecule type" value="Genomic_DNA"/>
</dbReference>
<dbReference type="GO" id="GO:0005737">
    <property type="term" value="C:cytoplasm"/>
    <property type="evidence" value="ECO:0007669"/>
    <property type="project" value="UniProtKB-SubCell"/>
</dbReference>
<dbReference type="SUPFAM" id="SSF51197">
    <property type="entry name" value="Clavaminate synthase-like"/>
    <property type="match status" value="1"/>
</dbReference>
<evidence type="ECO:0000256" key="9">
    <source>
        <dbReference type="ARBA" id="ARBA00023157"/>
    </source>
</evidence>
<evidence type="ECO:0000256" key="11">
    <source>
        <dbReference type="ARBA" id="ARBA00066577"/>
    </source>
</evidence>
<dbReference type="AlphaFoldDB" id="A0A9J6CH87"/>
<dbReference type="GO" id="GO:0106155">
    <property type="term" value="F:peptidyl-lysine 3-dioxygenase activity"/>
    <property type="evidence" value="ECO:0007669"/>
    <property type="project" value="UniProtKB-EC"/>
</dbReference>
<keyword evidence="6" id="KW-0378">Hydrolase</keyword>
<dbReference type="PROSITE" id="PS51184">
    <property type="entry name" value="JMJC"/>
    <property type="match status" value="1"/>
</dbReference>
<dbReference type="InterPro" id="IPR014710">
    <property type="entry name" value="RmlC-like_jellyroll"/>
</dbReference>
<evidence type="ECO:0000256" key="3">
    <source>
        <dbReference type="ARBA" id="ARBA00004496"/>
    </source>
</evidence>
<comment type="caution">
    <text evidence="14">The sequence shown here is derived from an EMBL/GenBank/DDBJ whole genome shotgun (WGS) entry which is preliminary data.</text>
</comment>
<name>A0A9J6CH87_POLVA</name>
<evidence type="ECO:0000313" key="15">
    <source>
        <dbReference type="Proteomes" id="UP001107558"/>
    </source>
</evidence>
<dbReference type="InterPro" id="IPR041667">
    <property type="entry name" value="Cupin_8"/>
</dbReference>
<evidence type="ECO:0000256" key="7">
    <source>
        <dbReference type="ARBA" id="ARBA00023002"/>
    </source>
</evidence>
<gene>
    <name evidence="14" type="ORF">PVAND_010758</name>
</gene>
<evidence type="ECO:0000256" key="8">
    <source>
        <dbReference type="ARBA" id="ARBA00023004"/>
    </source>
</evidence>
<dbReference type="FunFam" id="2.60.120.10:FF:000059">
    <property type="entry name" value="jmjC domain-containing protein 7"/>
    <property type="match status" value="1"/>
</dbReference>
<dbReference type="GO" id="GO:0016787">
    <property type="term" value="F:hydrolase activity"/>
    <property type="evidence" value="ECO:0007669"/>
    <property type="project" value="UniProtKB-KW"/>
</dbReference>
<comment type="subcellular location">
    <subcellularLocation>
        <location evidence="3">Cytoplasm</location>
    </subcellularLocation>
    <subcellularLocation>
        <location evidence="2">Nucleus</location>
    </subcellularLocation>
</comment>
<comment type="cofactor">
    <cofactor evidence="1">
        <name>Fe(2+)</name>
        <dbReference type="ChEBI" id="CHEBI:29033"/>
    </cofactor>
</comment>
<accession>A0A9J6CH87</accession>